<dbReference type="AlphaFoldDB" id="A0A034WQS5"/>
<protein>
    <submittedName>
        <fullName evidence="2">Uncharacterized protein</fullName>
    </submittedName>
</protein>
<reference evidence="2" key="1">
    <citation type="journal article" date="2014" name="BMC Genomics">
        <title>Characterizing the developmental transcriptome of the oriental fruit fly, Bactrocera dorsalis (Diptera: Tephritidae) through comparative genomic analysis with Drosophila melanogaster utilizing modENCODE datasets.</title>
        <authorList>
            <person name="Geib S.M."/>
            <person name="Calla B."/>
            <person name="Hall B."/>
            <person name="Hou S."/>
            <person name="Manoukis N.C."/>
        </authorList>
    </citation>
    <scope>NUCLEOTIDE SEQUENCE</scope>
    <source>
        <strain evidence="2">Punador</strain>
    </source>
</reference>
<feature type="region of interest" description="Disordered" evidence="1">
    <location>
        <begin position="519"/>
        <end position="614"/>
    </location>
</feature>
<accession>A0A034WQS5</accession>
<name>A0A034WQS5_BACDO</name>
<sequence>MAANYYHTTSTLRPSTLSARRPNLFNNPELIPYILQSLREYQEQRKKMQQENFQYFHLDNQSGTESETTGTLPHVSTTVAQTPYFQSTRAPTKVTPNSHYAQFSTVGGFYNNKPSSPQQEDVHDFKSTAKYPTKLVSQYSIIDNYIPTTTESNYFNYNIVGNQKIKNYFSTSKPAIFESSFQSGTAPRYTTPAPPTSNIDIVSAPNLANFHVPTTTNLPKYNTFSKYPEGLTFVNNTSQFPESYQVFSKVRTTTMSPRVKTVRPTTSTINISNGPSRKPTLSLQFNVPEFVASLQSSDLANMNPQVVNMIKYFKQLNTPLTTRKPIAANVPTSQVKRPIAQFDEQIEATTEQNRPRPTVATTKRPTKGYEDFLKSIPNQAHKFNLHSVQQAKPYTSTSTSAPDYYDEYEEEEEPIGTDTDDDIMPPSQMPPYMPMSETMAPPRPQFMPPAVTTTVSPHLKPSFQTGYIEATTTRRPFGDTQFQQFYQTTNNQANKQNNQIPSFINFPSDIFQEFKQRLPPKPQQGTTAPTWTHSNNNNIHLTTSKTTTTPTPRTTTSTTTTTVTTTTTTTQRTRYTVRPNRHRGQSKWQSNNSNANKELNNIEPNSNNDINKSNKTDFAAQNFRKRPAATPASSALGSLQLNVNMHLDMADGGQRYTC</sequence>
<feature type="compositionally biased region" description="Low complexity" evidence="1">
    <location>
        <begin position="542"/>
        <end position="578"/>
    </location>
</feature>
<dbReference type="EMBL" id="GAKP01001958">
    <property type="protein sequence ID" value="JAC56994.1"/>
    <property type="molecule type" value="Transcribed_RNA"/>
</dbReference>
<evidence type="ECO:0000313" key="2">
    <source>
        <dbReference type="EMBL" id="JAC56994.1"/>
    </source>
</evidence>
<feature type="compositionally biased region" description="Polar residues" evidence="1">
    <location>
        <begin position="523"/>
        <end position="541"/>
    </location>
</feature>
<proteinExistence type="predicted"/>
<evidence type="ECO:0000256" key="1">
    <source>
        <dbReference type="SAM" id="MobiDB-lite"/>
    </source>
</evidence>
<organism evidence="2">
    <name type="scientific">Bactrocera dorsalis</name>
    <name type="common">Oriental fruit fly</name>
    <name type="synonym">Dacus dorsalis</name>
    <dbReference type="NCBI Taxonomy" id="27457"/>
    <lineage>
        <taxon>Eukaryota</taxon>
        <taxon>Metazoa</taxon>
        <taxon>Ecdysozoa</taxon>
        <taxon>Arthropoda</taxon>
        <taxon>Hexapoda</taxon>
        <taxon>Insecta</taxon>
        <taxon>Pterygota</taxon>
        <taxon>Neoptera</taxon>
        <taxon>Endopterygota</taxon>
        <taxon>Diptera</taxon>
        <taxon>Brachycera</taxon>
        <taxon>Muscomorpha</taxon>
        <taxon>Tephritoidea</taxon>
        <taxon>Tephritidae</taxon>
        <taxon>Bactrocera</taxon>
        <taxon>Bactrocera</taxon>
    </lineage>
</organism>
<dbReference type="OrthoDB" id="504708at2759"/>
<feature type="compositionally biased region" description="Low complexity" evidence="1">
    <location>
        <begin position="591"/>
        <end position="611"/>
    </location>
</feature>